<accession>A0A1N7J1I3</accession>
<organism evidence="2 3">
    <name type="scientific">Corynebacterium appendicis CIP 107643</name>
    <dbReference type="NCBI Taxonomy" id="1161099"/>
    <lineage>
        <taxon>Bacteria</taxon>
        <taxon>Bacillati</taxon>
        <taxon>Actinomycetota</taxon>
        <taxon>Actinomycetes</taxon>
        <taxon>Mycobacteriales</taxon>
        <taxon>Corynebacteriaceae</taxon>
        <taxon>Corynebacterium</taxon>
    </lineage>
</organism>
<keyword evidence="3" id="KW-1185">Reference proteome</keyword>
<evidence type="ECO:0000256" key="1">
    <source>
        <dbReference type="SAM" id="Phobius"/>
    </source>
</evidence>
<dbReference type="AlphaFoldDB" id="A0A1N7J1I3"/>
<feature type="transmembrane region" description="Helical" evidence="1">
    <location>
        <begin position="104"/>
        <end position="124"/>
    </location>
</feature>
<evidence type="ECO:0000313" key="2">
    <source>
        <dbReference type="EMBL" id="SIS43149.1"/>
    </source>
</evidence>
<sequence>MSETDARNTDTKGTHVKNTVATGDAAKEKRFARIGALLMGLGALTLWLASRVTWMTVHYDDDRTGNGAVEVNGATWSTEVTAVVLLLLAAAVAGLALRRWGRRLVGGVGAAAALAVTVPPLGLLTGSPDPERAKALLTLGGEETTIGSTVGETAIPEWAAISNIDVAALGPAAAVLAALVAAAGGLMLAARPGRDAVTVNKYEKASQRREKIEHDLEAEPDSGRVLWDAIDADMDPTDTSSGTTPTNRE</sequence>
<dbReference type="InterPro" id="IPR019051">
    <property type="entry name" value="Trp_biosyn_TM_oprn/chp"/>
</dbReference>
<keyword evidence="1" id="KW-0812">Transmembrane</keyword>
<gene>
    <name evidence="2" type="ORF">SAMN05444817_103129</name>
</gene>
<protein>
    <submittedName>
        <fullName evidence="2">Trp region conserved hypothetical membrane protein</fullName>
    </submittedName>
</protein>
<dbReference type="NCBIfam" id="TIGR02234">
    <property type="entry name" value="trp_oprn_chp"/>
    <property type="match status" value="1"/>
</dbReference>
<dbReference type="Pfam" id="PF09534">
    <property type="entry name" value="Trp_oprn_chp"/>
    <property type="match status" value="1"/>
</dbReference>
<dbReference type="STRING" id="1161099.SAMN05444817_103129"/>
<feature type="transmembrane region" description="Helical" evidence="1">
    <location>
        <begin position="34"/>
        <end position="54"/>
    </location>
</feature>
<keyword evidence="1" id="KW-1133">Transmembrane helix</keyword>
<dbReference type="InterPro" id="IPR011746">
    <property type="entry name" value="Trp_synth-assoc_CHP"/>
</dbReference>
<dbReference type="EMBL" id="FTOF01000003">
    <property type="protein sequence ID" value="SIS43149.1"/>
    <property type="molecule type" value="Genomic_DNA"/>
</dbReference>
<reference evidence="3" key="1">
    <citation type="submission" date="2017-01" db="EMBL/GenBank/DDBJ databases">
        <authorList>
            <person name="Varghese N."/>
            <person name="Submissions S."/>
        </authorList>
    </citation>
    <scope>NUCLEOTIDE SEQUENCE [LARGE SCALE GENOMIC DNA]</scope>
    <source>
        <strain evidence="3">DSM 44531</strain>
    </source>
</reference>
<feature type="transmembrane region" description="Helical" evidence="1">
    <location>
        <begin position="74"/>
        <end position="97"/>
    </location>
</feature>
<feature type="transmembrane region" description="Helical" evidence="1">
    <location>
        <begin position="166"/>
        <end position="190"/>
    </location>
</feature>
<keyword evidence="1" id="KW-0472">Membrane</keyword>
<proteinExistence type="predicted"/>
<dbReference type="Proteomes" id="UP000186292">
    <property type="component" value="Unassembled WGS sequence"/>
</dbReference>
<name>A0A1N7J1I3_9CORY</name>
<dbReference type="RefSeq" id="WP_234958756.1">
    <property type="nucleotide sequence ID" value="NZ_CP046976.1"/>
</dbReference>
<evidence type="ECO:0000313" key="3">
    <source>
        <dbReference type="Proteomes" id="UP000186292"/>
    </source>
</evidence>